<organism evidence="2 3">
    <name type="scientific">Stutzerimonas azotifigens</name>
    <dbReference type="NCBI Taxonomy" id="291995"/>
    <lineage>
        <taxon>Bacteria</taxon>
        <taxon>Pseudomonadati</taxon>
        <taxon>Pseudomonadota</taxon>
        <taxon>Gammaproteobacteria</taxon>
        <taxon>Pseudomonadales</taxon>
        <taxon>Pseudomonadaceae</taxon>
        <taxon>Stutzerimonas</taxon>
    </lineage>
</organism>
<protein>
    <submittedName>
        <fullName evidence="2">Uncharacterized protein</fullName>
    </submittedName>
</protein>
<name>A0ABR5Z7E4_9GAMM</name>
<proteinExistence type="predicted"/>
<feature type="transmembrane region" description="Helical" evidence="1">
    <location>
        <begin position="12"/>
        <end position="32"/>
    </location>
</feature>
<keyword evidence="1" id="KW-0472">Membrane</keyword>
<keyword evidence="1" id="KW-0812">Transmembrane</keyword>
<evidence type="ECO:0000256" key="1">
    <source>
        <dbReference type="SAM" id="Phobius"/>
    </source>
</evidence>
<keyword evidence="3" id="KW-1185">Reference proteome</keyword>
<feature type="transmembrane region" description="Helical" evidence="1">
    <location>
        <begin position="44"/>
        <end position="67"/>
    </location>
</feature>
<accession>A0ABR5Z7E4</accession>
<dbReference type="EMBL" id="JAAMRF010000016">
    <property type="protein sequence ID" value="MBA1276049.1"/>
    <property type="molecule type" value="Genomic_DNA"/>
</dbReference>
<reference evidence="2 3" key="1">
    <citation type="submission" date="2020-02" db="EMBL/GenBank/DDBJ databases">
        <title>Synteny-based analysis reveals conserved mechanism for high triclosan tolerance in Pseudomonas, as well as instances of horizontal transfer.</title>
        <authorList>
            <person name="Mcfarland A.G."/>
            <person name="Bertucci H.K."/>
            <person name="Litmann E."/>
            <person name="Shen J."/>
            <person name="Huttenhower C."/>
            <person name="Hartmann E.M."/>
        </authorList>
    </citation>
    <scope>NUCLEOTIDE SEQUENCE [LARGE SCALE GENOMIC DNA]</scope>
    <source>
        <strain evidence="2 3">115A1</strain>
    </source>
</reference>
<evidence type="ECO:0000313" key="2">
    <source>
        <dbReference type="EMBL" id="MBA1276049.1"/>
    </source>
</evidence>
<dbReference type="Proteomes" id="UP000786387">
    <property type="component" value="Unassembled WGS sequence"/>
</dbReference>
<evidence type="ECO:0000313" key="3">
    <source>
        <dbReference type="Proteomes" id="UP000786387"/>
    </source>
</evidence>
<dbReference type="RefSeq" id="WP_181073212.1">
    <property type="nucleotide sequence ID" value="NZ_JAAMRF010000016.1"/>
</dbReference>
<comment type="caution">
    <text evidence="2">The sequence shown here is derived from an EMBL/GenBank/DDBJ whole genome shotgun (WGS) entry which is preliminary data.</text>
</comment>
<gene>
    <name evidence="2" type="ORF">G7026_22135</name>
</gene>
<sequence length="86" mass="9688">MLRSRHVTQSIFCLLVFAAVYPLVTALSYLMQGAAGNWPIWQRHLVVVPVVVLAMVFVIIPAIQALLNRLNNDGRPPEPCNQSREY</sequence>
<keyword evidence="1" id="KW-1133">Transmembrane helix</keyword>